<accession>A0A6J4MM70</accession>
<evidence type="ECO:0000259" key="5">
    <source>
        <dbReference type="PROSITE" id="PS50932"/>
    </source>
</evidence>
<evidence type="ECO:0000256" key="3">
    <source>
        <dbReference type="ARBA" id="ARBA00023125"/>
    </source>
</evidence>
<sequence length="366" mass="39279">MVLFADAVPASWGRRRFEVSRRRRVTLTDVAVRAGVSATTASYILNGRSAQMRISTPTDERVRNAAAELGYRPNRSARSLRTATTTTIGVISDFVASGHYASQMLTGASAAARESDHLLMIGETEGDAALEERLIDEMLERQVDGILYATLTTRQVTVPQALLQQRVVLVNCIDPGSDLPAVLPDELQAGRTAARLMVDAGITSEVYAVGEDPTPGALSGALRLEGLRYGLEEAGGALAGVIPCDWDVVPARDAVSQWLCSGRMPRGFVCLNDRVAMGVYQALSERRLHVPDVAVVSFDGSDLATWLQPRLTSIAVPYDEMGALAMHRLVEPEGAARDLLAVATVPMVVGWGGSLPDRRAALSRLV</sequence>
<keyword evidence="3" id="KW-0238">DNA-binding</keyword>
<dbReference type="Gene3D" id="3.40.50.2300">
    <property type="match status" value="2"/>
</dbReference>
<dbReference type="SMART" id="SM00354">
    <property type="entry name" value="HTH_LACI"/>
    <property type="match status" value="1"/>
</dbReference>
<reference evidence="6" key="1">
    <citation type="submission" date="2020-02" db="EMBL/GenBank/DDBJ databases">
        <authorList>
            <person name="Meier V. D."/>
        </authorList>
    </citation>
    <scope>NUCLEOTIDE SEQUENCE</scope>
    <source>
        <strain evidence="6">AVDCRST_MAG34</strain>
    </source>
</reference>
<evidence type="ECO:0000313" key="6">
    <source>
        <dbReference type="EMBL" id="CAA9361019.1"/>
    </source>
</evidence>
<dbReference type="CDD" id="cd06288">
    <property type="entry name" value="PBP1_sucrose_transcription_regulator"/>
    <property type="match status" value="1"/>
</dbReference>
<dbReference type="SUPFAM" id="SSF53822">
    <property type="entry name" value="Periplasmic binding protein-like I"/>
    <property type="match status" value="1"/>
</dbReference>
<dbReference type="SUPFAM" id="SSF47413">
    <property type="entry name" value="lambda repressor-like DNA-binding domains"/>
    <property type="match status" value="1"/>
</dbReference>
<dbReference type="Pfam" id="PF13377">
    <property type="entry name" value="Peripla_BP_3"/>
    <property type="match status" value="1"/>
</dbReference>
<dbReference type="Gene3D" id="1.10.260.40">
    <property type="entry name" value="lambda repressor-like DNA-binding domains"/>
    <property type="match status" value="1"/>
</dbReference>
<dbReference type="PROSITE" id="PS00356">
    <property type="entry name" value="HTH_LACI_1"/>
    <property type="match status" value="1"/>
</dbReference>
<dbReference type="PANTHER" id="PTHR30146:SF148">
    <property type="entry name" value="HTH-TYPE TRANSCRIPTIONAL REPRESSOR PURR-RELATED"/>
    <property type="match status" value="1"/>
</dbReference>
<dbReference type="GO" id="GO:0000976">
    <property type="term" value="F:transcription cis-regulatory region binding"/>
    <property type="evidence" value="ECO:0007669"/>
    <property type="project" value="TreeGrafter"/>
</dbReference>
<dbReference type="PANTHER" id="PTHR30146">
    <property type="entry name" value="LACI-RELATED TRANSCRIPTIONAL REPRESSOR"/>
    <property type="match status" value="1"/>
</dbReference>
<dbReference type="InterPro" id="IPR000843">
    <property type="entry name" value="HTH_LacI"/>
</dbReference>
<dbReference type="InterPro" id="IPR028082">
    <property type="entry name" value="Peripla_BP_I"/>
</dbReference>
<dbReference type="GO" id="GO:0003700">
    <property type="term" value="F:DNA-binding transcription factor activity"/>
    <property type="evidence" value="ECO:0007669"/>
    <property type="project" value="TreeGrafter"/>
</dbReference>
<evidence type="ECO:0000256" key="2">
    <source>
        <dbReference type="ARBA" id="ARBA00023015"/>
    </source>
</evidence>
<proteinExistence type="predicted"/>
<dbReference type="EMBL" id="CADCUI010000066">
    <property type="protein sequence ID" value="CAA9361019.1"/>
    <property type="molecule type" value="Genomic_DNA"/>
</dbReference>
<dbReference type="AlphaFoldDB" id="A0A6J4MM70"/>
<dbReference type="InterPro" id="IPR010982">
    <property type="entry name" value="Lambda_DNA-bd_dom_sf"/>
</dbReference>
<evidence type="ECO:0000256" key="1">
    <source>
        <dbReference type="ARBA" id="ARBA00022491"/>
    </source>
</evidence>
<keyword evidence="2" id="KW-0805">Transcription regulation</keyword>
<keyword evidence="1" id="KW-0678">Repressor</keyword>
<dbReference type="CDD" id="cd01392">
    <property type="entry name" value="HTH_LacI"/>
    <property type="match status" value="1"/>
</dbReference>
<feature type="domain" description="HTH lacI-type" evidence="5">
    <location>
        <begin position="25"/>
        <end position="82"/>
    </location>
</feature>
<evidence type="ECO:0000256" key="4">
    <source>
        <dbReference type="ARBA" id="ARBA00023163"/>
    </source>
</evidence>
<gene>
    <name evidence="6" type="ORF">AVDCRST_MAG34-2467</name>
</gene>
<name>A0A6J4MM70_9ACTN</name>
<dbReference type="PROSITE" id="PS50932">
    <property type="entry name" value="HTH_LACI_2"/>
    <property type="match status" value="1"/>
</dbReference>
<dbReference type="Pfam" id="PF00356">
    <property type="entry name" value="LacI"/>
    <property type="match status" value="1"/>
</dbReference>
<dbReference type="InterPro" id="IPR046335">
    <property type="entry name" value="LacI/GalR-like_sensor"/>
</dbReference>
<organism evidence="6">
    <name type="scientific">uncultured Nocardioidaceae bacterium</name>
    <dbReference type="NCBI Taxonomy" id="253824"/>
    <lineage>
        <taxon>Bacteria</taxon>
        <taxon>Bacillati</taxon>
        <taxon>Actinomycetota</taxon>
        <taxon>Actinomycetes</taxon>
        <taxon>Propionibacteriales</taxon>
        <taxon>Nocardioidaceae</taxon>
        <taxon>environmental samples</taxon>
    </lineage>
</organism>
<protein>
    <recommendedName>
        <fullName evidence="5">HTH lacI-type domain-containing protein</fullName>
    </recommendedName>
</protein>
<keyword evidence="4" id="KW-0804">Transcription</keyword>